<name>A0ABU9Y3W3_9SPHN</name>
<evidence type="ECO:0000256" key="1">
    <source>
        <dbReference type="SAM" id="Phobius"/>
    </source>
</evidence>
<dbReference type="Proteomes" id="UP001419910">
    <property type="component" value="Unassembled WGS sequence"/>
</dbReference>
<dbReference type="Pfam" id="PF07811">
    <property type="entry name" value="TadE"/>
    <property type="match status" value="1"/>
</dbReference>
<keyword evidence="1" id="KW-0472">Membrane</keyword>
<feature type="transmembrane region" description="Helical" evidence="1">
    <location>
        <begin position="12"/>
        <end position="35"/>
    </location>
</feature>
<comment type="caution">
    <text evidence="3">The sequence shown here is derived from an EMBL/GenBank/DDBJ whole genome shotgun (WGS) entry which is preliminary data.</text>
</comment>
<keyword evidence="4" id="KW-1185">Reference proteome</keyword>
<reference evidence="3 4" key="1">
    <citation type="submission" date="2024-05" db="EMBL/GenBank/DDBJ databases">
        <authorList>
            <person name="Liu Q."/>
            <person name="Xin Y.-H."/>
        </authorList>
    </citation>
    <scope>NUCLEOTIDE SEQUENCE [LARGE SCALE GENOMIC DNA]</scope>
    <source>
        <strain evidence="3 4">CGMCC 1.10181</strain>
    </source>
</reference>
<keyword evidence="1" id="KW-1133">Transmembrane helix</keyword>
<accession>A0ABU9Y3W3</accession>
<feature type="domain" description="TadE-like" evidence="2">
    <location>
        <begin position="16"/>
        <end position="57"/>
    </location>
</feature>
<sequence>MTARRTARRLIADCAGVSMVEFALTAPFLILLYLGTYQVSDAVSCNRKVTITARAVADLTSQYSSVNNVSEASIIAASAQIMAPYDTSKATIIVSELYTDTNGLTRIVWSRASGAVTPHAQGATFIANPMVVTNGTYSIVAEITYAYVPAISFGVVGPLTLGDTIYMRPRISSSVDMT</sequence>
<dbReference type="RefSeq" id="WP_343889321.1">
    <property type="nucleotide sequence ID" value="NZ_BAAAEH010000021.1"/>
</dbReference>
<evidence type="ECO:0000313" key="3">
    <source>
        <dbReference type="EMBL" id="MEN2790466.1"/>
    </source>
</evidence>
<evidence type="ECO:0000259" key="2">
    <source>
        <dbReference type="Pfam" id="PF07811"/>
    </source>
</evidence>
<gene>
    <name evidence="3" type="ORF">ABC974_12575</name>
</gene>
<keyword evidence="1" id="KW-0812">Transmembrane</keyword>
<proteinExistence type="predicted"/>
<protein>
    <submittedName>
        <fullName evidence="3">TadE/TadG family type IV pilus assembly protein</fullName>
    </submittedName>
</protein>
<dbReference type="InterPro" id="IPR012495">
    <property type="entry name" value="TadE-like_dom"/>
</dbReference>
<evidence type="ECO:0000313" key="4">
    <source>
        <dbReference type="Proteomes" id="UP001419910"/>
    </source>
</evidence>
<organism evidence="3 4">
    <name type="scientific">Sphingomonas oligophenolica</name>
    <dbReference type="NCBI Taxonomy" id="301154"/>
    <lineage>
        <taxon>Bacteria</taxon>
        <taxon>Pseudomonadati</taxon>
        <taxon>Pseudomonadota</taxon>
        <taxon>Alphaproteobacteria</taxon>
        <taxon>Sphingomonadales</taxon>
        <taxon>Sphingomonadaceae</taxon>
        <taxon>Sphingomonas</taxon>
    </lineage>
</organism>
<dbReference type="EMBL" id="JBDIME010000009">
    <property type="protein sequence ID" value="MEN2790466.1"/>
    <property type="molecule type" value="Genomic_DNA"/>
</dbReference>